<dbReference type="OrthoDB" id="9182301at2"/>
<reference evidence="2 3" key="1">
    <citation type="journal article" date="2015" name="Int. J. Syst. Evol. Microbiol.">
        <title>Nitrosospira lacus sp. nov., a psychrotolerant, ammonia-oxidizing bacterium from sandy lake sediment.</title>
        <authorList>
            <person name="Urakawa H."/>
            <person name="Garcia J.C."/>
            <person name="Nielsen J.L."/>
            <person name="Le V.Q."/>
            <person name="Kozlowski J.A."/>
            <person name="Stein L.Y."/>
            <person name="Lim C.K."/>
            <person name="Pommerening-Roser A."/>
            <person name="Martens-Habbena W."/>
            <person name="Stahl D.A."/>
            <person name="Klotz M.G."/>
        </authorList>
    </citation>
    <scope>NUCLEOTIDE SEQUENCE [LARGE SCALE GENOMIC DNA]</scope>
    <source>
        <strain evidence="2 3">APG3</strain>
    </source>
</reference>
<evidence type="ECO:0008006" key="4">
    <source>
        <dbReference type="Google" id="ProtNLM"/>
    </source>
</evidence>
<evidence type="ECO:0000313" key="3">
    <source>
        <dbReference type="Proteomes" id="UP000012179"/>
    </source>
</evidence>
<keyword evidence="1" id="KW-0472">Membrane</keyword>
<dbReference type="KEGG" id="nlc:EBAPG3_010470"/>
<organism evidence="2 3">
    <name type="scientific">Nitrosospira lacus</name>
    <dbReference type="NCBI Taxonomy" id="1288494"/>
    <lineage>
        <taxon>Bacteria</taxon>
        <taxon>Pseudomonadati</taxon>
        <taxon>Pseudomonadota</taxon>
        <taxon>Betaproteobacteria</taxon>
        <taxon>Nitrosomonadales</taxon>
        <taxon>Nitrosomonadaceae</taxon>
        <taxon>Nitrosospira</taxon>
    </lineage>
</organism>
<evidence type="ECO:0000313" key="2">
    <source>
        <dbReference type="EMBL" id="ARO88166.1"/>
    </source>
</evidence>
<feature type="transmembrane region" description="Helical" evidence="1">
    <location>
        <begin position="6"/>
        <end position="27"/>
    </location>
</feature>
<dbReference type="AlphaFoldDB" id="A0A1W6SQU6"/>
<dbReference type="Proteomes" id="UP000012179">
    <property type="component" value="Chromosome"/>
</dbReference>
<evidence type="ECO:0000256" key="1">
    <source>
        <dbReference type="SAM" id="Phobius"/>
    </source>
</evidence>
<keyword evidence="1" id="KW-0812">Transmembrane</keyword>
<keyword evidence="1" id="KW-1133">Transmembrane helix</keyword>
<keyword evidence="3" id="KW-1185">Reference proteome</keyword>
<sequence>MDIETLKFGFQVLQFVATGAIGIYVYISNKNRVTNDRITTLESDIDSRLDGQGIRIAKVEEALNHTPTHSDLGALHDRITSVGKGVDFLAGEFKGVKNVLNVIHQHLMNGTKK</sequence>
<gene>
    <name evidence="2" type="ORF">EBAPG3_010470</name>
</gene>
<dbReference type="EMBL" id="CP021106">
    <property type="protein sequence ID" value="ARO88166.1"/>
    <property type="molecule type" value="Genomic_DNA"/>
</dbReference>
<proteinExistence type="predicted"/>
<protein>
    <recommendedName>
        <fullName evidence="4">DUF2730 domain-containing protein</fullName>
    </recommendedName>
</protein>
<name>A0A1W6SQU6_9PROT</name>
<dbReference type="eggNOG" id="ENOG5033CCK">
    <property type="taxonomic scope" value="Bacteria"/>
</dbReference>
<dbReference type="RefSeq" id="WP_004177690.1">
    <property type="nucleotide sequence ID" value="NZ_CP021106.3"/>
</dbReference>
<accession>A0A1W6SQU6</accession>